<organism evidence="2 3">
    <name type="scientific">Orbilia blumenaviensis</name>
    <dbReference type="NCBI Taxonomy" id="1796055"/>
    <lineage>
        <taxon>Eukaryota</taxon>
        <taxon>Fungi</taxon>
        <taxon>Dikarya</taxon>
        <taxon>Ascomycota</taxon>
        <taxon>Pezizomycotina</taxon>
        <taxon>Orbiliomycetes</taxon>
        <taxon>Orbiliales</taxon>
        <taxon>Orbiliaceae</taxon>
        <taxon>Orbilia</taxon>
    </lineage>
</organism>
<reference evidence="2 3" key="1">
    <citation type="submission" date="2019-10" db="EMBL/GenBank/DDBJ databases">
        <authorList>
            <person name="Palmer J.M."/>
        </authorList>
    </citation>
    <scope>NUCLEOTIDE SEQUENCE [LARGE SCALE GENOMIC DNA]</scope>
    <source>
        <strain evidence="2 3">TWF730</strain>
    </source>
</reference>
<gene>
    <name evidence="2" type="ORF">TWF730_005086</name>
</gene>
<comment type="caution">
    <text evidence="2">The sequence shown here is derived from an EMBL/GenBank/DDBJ whole genome shotgun (WGS) entry which is preliminary data.</text>
</comment>
<dbReference type="Proteomes" id="UP001373714">
    <property type="component" value="Unassembled WGS sequence"/>
</dbReference>
<name>A0AAV9VKJ7_9PEZI</name>
<keyword evidence="1" id="KW-0732">Signal</keyword>
<feature type="signal peptide" evidence="1">
    <location>
        <begin position="1"/>
        <end position="19"/>
    </location>
</feature>
<sequence length="284" mass="32279">MVPSKILAGLAVWALPACASLHGLDLEKRSLLSRHQPIVNPALHYYNATGRDPTGRVKGHKPGDRHDGFPDYGWLKDVLSNYTMMEGPLEKRHTLGDGKPHQETLIAGVNRGPMNQEFLNFLKQIISDVTPTATGKILIEPGCRPLFYGCPPNDGFDKSPDSPAEYLEFCNYESESRTFEITELLEKLFVMSIQKLWELLGNQRYKLARVEFKVDSEKWEKYEHSTYIKYPSIRTLSPFILLYSWETNDPMTGLALYDTPPAVKDQELLKNVWKLDCGKFANIG</sequence>
<evidence type="ECO:0000313" key="3">
    <source>
        <dbReference type="Proteomes" id="UP001373714"/>
    </source>
</evidence>
<evidence type="ECO:0000313" key="2">
    <source>
        <dbReference type="EMBL" id="KAK6361352.1"/>
    </source>
</evidence>
<dbReference type="EMBL" id="JAVHNS010000002">
    <property type="protein sequence ID" value="KAK6361352.1"/>
    <property type="molecule type" value="Genomic_DNA"/>
</dbReference>
<feature type="chain" id="PRO_5043373300" evidence="1">
    <location>
        <begin position="20"/>
        <end position="284"/>
    </location>
</feature>
<accession>A0AAV9VKJ7</accession>
<protein>
    <submittedName>
        <fullName evidence="2">Uncharacterized protein</fullName>
    </submittedName>
</protein>
<proteinExistence type="predicted"/>
<dbReference type="AlphaFoldDB" id="A0AAV9VKJ7"/>
<evidence type="ECO:0000256" key="1">
    <source>
        <dbReference type="SAM" id="SignalP"/>
    </source>
</evidence>
<keyword evidence="3" id="KW-1185">Reference proteome</keyword>